<gene>
    <name evidence="2" type="ORF">HME9302_01629</name>
</gene>
<accession>A0A369Q7H7</accession>
<sequence>MASAGIQRIDVGALPAAPLDAAAMFQNDWLAAIRQATERADCIIVLGVADHTHRNWRVAMVRGLAREAAPRRVNIVAGNEQDAVDAALAYLASAPGITGQLLDVDGDGKTAAGIQAA</sequence>
<reference evidence="2 3" key="1">
    <citation type="submission" date="2018-04" db="EMBL/GenBank/DDBJ databases">
        <title>Altererythrobacter sp. HME9302 genome sequencing and assembly.</title>
        <authorList>
            <person name="Kang H."/>
            <person name="Kim H."/>
            <person name="Joh K."/>
        </authorList>
    </citation>
    <scope>NUCLEOTIDE SEQUENCE [LARGE SCALE GENOMIC DNA]</scope>
    <source>
        <strain evidence="2 3">HME9302</strain>
    </source>
</reference>
<name>A0A369Q7H7_9SPHN</name>
<dbReference type="AlphaFoldDB" id="A0A369Q7H7"/>
<feature type="domain" description="Short chain dehydrogenase-like proteobacteria" evidence="1">
    <location>
        <begin position="10"/>
        <end position="104"/>
    </location>
</feature>
<dbReference type="RefSeq" id="WP_115366590.1">
    <property type="nucleotide sequence ID" value="NZ_QBKA01000002.1"/>
</dbReference>
<proteinExistence type="predicted"/>
<evidence type="ECO:0000313" key="3">
    <source>
        <dbReference type="Proteomes" id="UP000253727"/>
    </source>
</evidence>
<protein>
    <recommendedName>
        <fullName evidence="1">Short chain dehydrogenase-like proteobacteria domain-containing protein</fullName>
    </recommendedName>
</protein>
<organism evidence="2 3">
    <name type="scientific">Alteripontixanthobacter maritimus</name>
    <dbReference type="NCBI Taxonomy" id="2161824"/>
    <lineage>
        <taxon>Bacteria</taxon>
        <taxon>Pseudomonadati</taxon>
        <taxon>Pseudomonadota</taxon>
        <taxon>Alphaproteobacteria</taxon>
        <taxon>Sphingomonadales</taxon>
        <taxon>Erythrobacteraceae</taxon>
        <taxon>Alteripontixanthobacter</taxon>
    </lineage>
</organism>
<evidence type="ECO:0000313" key="2">
    <source>
        <dbReference type="EMBL" id="RDC60422.1"/>
    </source>
</evidence>
<dbReference type="Proteomes" id="UP000253727">
    <property type="component" value="Unassembled WGS sequence"/>
</dbReference>
<evidence type="ECO:0000259" key="1">
    <source>
        <dbReference type="Pfam" id="PF21777"/>
    </source>
</evidence>
<dbReference type="InterPro" id="IPR048623">
    <property type="entry name" value="SDR-like_proteobact"/>
</dbReference>
<keyword evidence="3" id="KW-1185">Reference proteome</keyword>
<dbReference type="EMBL" id="QBKA01000002">
    <property type="protein sequence ID" value="RDC60422.1"/>
    <property type="molecule type" value="Genomic_DNA"/>
</dbReference>
<dbReference type="Pfam" id="PF21777">
    <property type="entry name" value="SDR-like"/>
    <property type="match status" value="1"/>
</dbReference>
<comment type="caution">
    <text evidence="2">The sequence shown here is derived from an EMBL/GenBank/DDBJ whole genome shotgun (WGS) entry which is preliminary data.</text>
</comment>